<organism evidence="8">
    <name type="scientific">Opuntia streptacantha</name>
    <name type="common">Prickly pear cactus</name>
    <name type="synonym">Opuntia cardona</name>
    <dbReference type="NCBI Taxonomy" id="393608"/>
    <lineage>
        <taxon>Eukaryota</taxon>
        <taxon>Viridiplantae</taxon>
        <taxon>Streptophyta</taxon>
        <taxon>Embryophyta</taxon>
        <taxon>Tracheophyta</taxon>
        <taxon>Spermatophyta</taxon>
        <taxon>Magnoliopsida</taxon>
        <taxon>eudicotyledons</taxon>
        <taxon>Gunneridae</taxon>
        <taxon>Pentapetalae</taxon>
        <taxon>Caryophyllales</taxon>
        <taxon>Cactineae</taxon>
        <taxon>Cactaceae</taxon>
        <taxon>Opuntioideae</taxon>
        <taxon>Opuntia</taxon>
    </lineage>
</organism>
<dbReference type="SUPFAM" id="SSF56281">
    <property type="entry name" value="Metallo-hydrolase/oxidoreductase"/>
    <property type="match status" value="1"/>
</dbReference>
<dbReference type="AlphaFoldDB" id="A0A7C9EDW7"/>
<dbReference type="FunFam" id="3.60.15.10:FF:000008">
    <property type="entry name" value="Cleavage and polyadenylation specificity factor subunit 2"/>
    <property type="match status" value="1"/>
</dbReference>
<evidence type="ECO:0000256" key="5">
    <source>
        <dbReference type="ARBA" id="ARBA00023242"/>
    </source>
</evidence>
<dbReference type="CDD" id="cd16293">
    <property type="entry name" value="CPSF2-like_MBL-fold"/>
    <property type="match status" value="1"/>
</dbReference>
<protein>
    <recommendedName>
        <fullName evidence="6">Cleavage and polyadenylation specificity factor subunit 2</fullName>
    </recommendedName>
    <alternativeName>
        <fullName evidence="6">Cleavage and polyadenylation specificity factor 100 kDa subunit</fullName>
    </alternativeName>
</protein>
<keyword evidence="3 6" id="KW-0507">mRNA processing</keyword>
<dbReference type="GO" id="GO:0005847">
    <property type="term" value="C:mRNA cleavage and polyadenylation specificity factor complex"/>
    <property type="evidence" value="ECO:0007669"/>
    <property type="project" value="InterPro"/>
</dbReference>
<evidence type="ECO:0000256" key="4">
    <source>
        <dbReference type="ARBA" id="ARBA00022884"/>
    </source>
</evidence>
<dbReference type="SMART" id="SM01027">
    <property type="entry name" value="Beta-Casp"/>
    <property type="match status" value="1"/>
</dbReference>
<dbReference type="InterPro" id="IPR025069">
    <property type="entry name" value="Cpsf2_C"/>
</dbReference>
<reference evidence="8" key="1">
    <citation type="journal article" date="2013" name="J. Plant Res.">
        <title>Effect of fungi and light on seed germination of three Opuntia species from semiarid lands of central Mexico.</title>
        <authorList>
            <person name="Delgado-Sanchez P."/>
            <person name="Jimenez-Bremont J.F."/>
            <person name="Guerrero-Gonzalez Mde L."/>
            <person name="Flores J."/>
        </authorList>
    </citation>
    <scope>NUCLEOTIDE SEQUENCE</scope>
    <source>
        <tissue evidence="8">Cladode</tissue>
    </source>
</reference>
<dbReference type="Pfam" id="PF10996">
    <property type="entry name" value="Beta-Casp"/>
    <property type="match status" value="1"/>
</dbReference>
<name>A0A7C9EDW7_OPUST</name>
<comment type="subcellular location">
    <subcellularLocation>
        <location evidence="1 6">Nucleus</location>
    </subcellularLocation>
</comment>
<dbReference type="InterPro" id="IPR036866">
    <property type="entry name" value="RibonucZ/Hydroxyglut_hydro"/>
</dbReference>
<proteinExistence type="inferred from homology"/>
<dbReference type="InterPro" id="IPR027075">
    <property type="entry name" value="CPSF2"/>
</dbReference>
<accession>A0A7C9EDW7</accession>
<dbReference type="GO" id="GO:0003723">
    <property type="term" value="F:RNA binding"/>
    <property type="evidence" value="ECO:0007669"/>
    <property type="project" value="UniProtKB-KW"/>
</dbReference>
<evidence type="ECO:0000259" key="7">
    <source>
        <dbReference type="SMART" id="SM01027"/>
    </source>
</evidence>
<dbReference type="PANTHER" id="PTHR45922">
    <property type="entry name" value="CLEAVAGE AND POLYADENYLATION SPECIFICITY FACTOR SUBUNIT 2"/>
    <property type="match status" value="1"/>
</dbReference>
<dbReference type="Pfam" id="PF07521">
    <property type="entry name" value="RMMBL"/>
    <property type="match status" value="1"/>
</dbReference>
<dbReference type="InterPro" id="IPR011108">
    <property type="entry name" value="RMMBL"/>
</dbReference>
<dbReference type="GO" id="GO:0006398">
    <property type="term" value="P:mRNA 3'-end processing by stem-loop binding and cleavage"/>
    <property type="evidence" value="ECO:0007669"/>
    <property type="project" value="InterPro"/>
</dbReference>
<dbReference type="PANTHER" id="PTHR45922:SF1">
    <property type="entry name" value="CLEAVAGE AND POLYADENYLATION SPECIFICITY FACTOR SUBUNIT 2"/>
    <property type="match status" value="1"/>
</dbReference>
<dbReference type="Pfam" id="PF13299">
    <property type="entry name" value="CPSF100_C"/>
    <property type="match status" value="1"/>
</dbReference>
<dbReference type="Gene3D" id="3.60.15.10">
    <property type="entry name" value="Ribonuclease Z/Hydroxyacylglutathione hydrolase-like"/>
    <property type="match status" value="1"/>
</dbReference>
<evidence type="ECO:0000256" key="3">
    <source>
        <dbReference type="ARBA" id="ARBA00022664"/>
    </source>
</evidence>
<dbReference type="Pfam" id="PF16661">
    <property type="entry name" value="Lactamase_B_6"/>
    <property type="match status" value="1"/>
</dbReference>
<feature type="domain" description="Beta-Casp" evidence="7">
    <location>
        <begin position="242"/>
        <end position="365"/>
    </location>
</feature>
<dbReference type="InterPro" id="IPR001279">
    <property type="entry name" value="Metallo-B-lactamas"/>
</dbReference>
<evidence type="ECO:0000256" key="6">
    <source>
        <dbReference type="RuleBase" id="RU365006"/>
    </source>
</evidence>
<evidence type="ECO:0000313" key="8">
    <source>
        <dbReference type="EMBL" id="MBA4665480.1"/>
    </source>
</evidence>
<dbReference type="InterPro" id="IPR022712">
    <property type="entry name" value="Beta_Casp"/>
</dbReference>
<comment type="similarity">
    <text evidence="2 6">Belongs to the metallo-beta-lactamase superfamily. RNA-metabolizing metallo-beta-lactamase-like family. CPSF2/YSH1 subfamily.</text>
</comment>
<keyword evidence="4 6" id="KW-0694">RNA-binding</keyword>
<dbReference type="InterPro" id="IPR035639">
    <property type="entry name" value="CPSF2_MBL"/>
</dbReference>
<evidence type="ECO:0000256" key="2">
    <source>
        <dbReference type="ARBA" id="ARBA00010624"/>
    </source>
</evidence>
<dbReference type="EMBL" id="GISG01227385">
    <property type="protein sequence ID" value="MBA4665481.1"/>
    <property type="molecule type" value="Transcribed_RNA"/>
</dbReference>
<reference evidence="8" key="2">
    <citation type="submission" date="2020-07" db="EMBL/GenBank/DDBJ databases">
        <authorList>
            <person name="Vera ALvarez R."/>
            <person name="Arias-Moreno D.M."/>
            <person name="Jimenez-Jacinto V."/>
            <person name="Jimenez-Bremont J.F."/>
            <person name="Swaminathan K."/>
            <person name="Moose S.P."/>
            <person name="Guerrero-Gonzalez M.L."/>
            <person name="Marino-Ramirez L."/>
            <person name="Landsman D."/>
            <person name="Rodriguez-Kessler M."/>
            <person name="Delgado-Sanchez P."/>
        </authorList>
    </citation>
    <scope>NUCLEOTIDE SEQUENCE</scope>
    <source>
        <tissue evidence="8">Cladode</tissue>
    </source>
</reference>
<keyword evidence="5 6" id="KW-0539">Nucleus</keyword>
<evidence type="ECO:0000256" key="1">
    <source>
        <dbReference type="ARBA" id="ARBA00004123"/>
    </source>
</evidence>
<sequence>MGTSVQVTPLCGVYSENPLSYVVSIDGFNFLVDCGWSDHFDPSLLQPLSRVASTIDAVLLSYPDTMHLGALAYAMKQFGLSAPVYATEPVYRLGLLTMYDHYLSRKQVSEFDLFTLDDIDAAFQNVTRLTYSQNYHLSDKGEGIVIAPHVAGHLLGGTVWKITKDGEDVIYAVDFNHRKERHLNGTVLESFVRPAVLITDAYNALNNQPSRRQRDHEFLDTIMKTLRADGKVLLPVDTAGRVLELILILEQHWAQHHLTYPIFFLTYVSSSTIEFVKSFLEWMNDSIAKSFEHTRDNAFLLKHVSLLINKSELEKVPEGPKIVLASMASLEAGFSHDIFAEWATDPKNLVLFTERGQFGTLARMLQADPPPKAVKITLSQRVPLVGEELAAYEEEQKRKKEETLKASLVKEEEVNTGSDPNLGDPMVIDSRETRTLSDAGAAASGGYKDILIDGFAPPPTSMAPMFPFFENSAAWDDFGEVINPDDYMIKEEHMEQASMQGPGDLNGKLEEGSASLMLDTTPSKVVSTELTVQVKCSLVYMDFEGRSDGRSIKSILAHVAPLKLVLVHGSAEATEHLKQHCLKHVCPHVYAPQIGETIDVTSDLCAYKVQLSEKLMSNVLFKKLGDYEIAWVDAEVGKTESGMLSLLPVSAPAPPHKSVLVGDIKMSDFKQFLASKGIQAEFSGGALRCGEFVTLRKVGDPSQKGGGAGSQQIVIEGPLSEEYYKIRDYLYSQFYLL</sequence>
<dbReference type="EMBL" id="GISG01227384">
    <property type="protein sequence ID" value="MBA4665480.1"/>
    <property type="molecule type" value="Transcribed_RNA"/>
</dbReference>